<evidence type="ECO:0000313" key="3">
    <source>
        <dbReference type="EMBL" id="KAK0135521.1"/>
    </source>
</evidence>
<keyword evidence="2" id="KW-0472">Membrane</keyword>
<evidence type="ECO:0000313" key="4">
    <source>
        <dbReference type="Proteomes" id="UP001174136"/>
    </source>
</evidence>
<organism evidence="3 4">
    <name type="scientific">Merluccius polli</name>
    <name type="common">Benguela hake</name>
    <name type="synonym">Merluccius cadenati</name>
    <dbReference type="NCBI Taxonomy" id="89951"/>
    <lineage>
        <taxon>Eukaryota</taxon>
        <taxon>Metazoa</taxon>
        <taxon>Chordata</taxon>
        <taxon>Craniata</taxon>
        <taxon>Vertebrata</taxon>
        <taxon>Euteleostomi</taxon>
        <taxon>Actinopterygii</taxon>
        <taxon>Neopterygii</taxon>
        <taxon>Teleostei</taxon>
        <taxon>Neoteleostei</taxon>
        <taxon>Acanthomorphata</taxon>
        <taxon>Zeiogadaria</taxon>
        <taxon>Gadariae</taxon>
        <taxon>Gadiformes</taxon>
        <taxon>Gadoidei</taxon>
        <taxon>Merlucciidae</taxon>
        <taxon>Merluccius</taxon>
    </lineage>
</organism>
<comment type="caution">
    <text evidence="3">The sequence shown here is derived from an EMBL/GenBank/DDBJ whole genome shotgun (WGS) entry which is preliminary data.</text>
</comment>
<dbReference type="Pfam" id="PF17665">
    <property type="entry name" value="DUF5527"/>
    <property type="match status" value="1"/>
</dbReference>
<dbReference type="EMBL" id="JAOPHQ010005420">
    <property type="protein sequence ID" value="KAK0135521.1"/>
    <property type="molecule type" value="Genomic_DNA"/>
</dbReference>
<dbReference type="AlphaFoldDB" id="A0AA47M8J2"/>
<accession>A0AA47M8J2</accession>
<feature type="region of interest" description="Disordered" evidence="1">
    <location>
        <begin position="254"/>
        <end position="293"/>
    </location>
</feature>
<keyword evidence="4" id="KW-1185">Reference proteome</keyword>
<feature type="transmembrane region" description="Helical" evidence="2">
    <location>
        <begin position="183"/>
        <end position="204"/>
    </location>
</feature>
<protein>
    <submittedName>
        <fullName evidence="3">Uncharacterized protein</fullName>
    </submittedName>
</protein>
<gene>
    <name evidence="3" type="ORF">N1851_028625</name>
</gene>
<dbReference type="InterPro" id="IPR039954">
    <property type="entry name" value="DUF5527"/>
</dbReference>
<keyword evidence="2" id="KW-0812">Transmembrane</keyword>
<reference evidence="3" key="1">
    <citation type="journal article" date="2023" name="Front. Mar. Sci.">
        <title>A new Merluccius polli reference genome to investigate the effects of global change in West African waters.</title>
        <authorList>
            <person name="Mateo J.L."/>
            <person name="Blanco-Fernandez C."/>
            <person name="Garcia-Vazquez E."/>
            <person name="Machado-Schiaffino G."/>
        </authorList>
    </citation>
    <scope>NUCLEOTIDE SEQUENCE</scope>
    <source>
        <strain evidence="3">C29</strain>
        <tissue evidence="3">Fin</tissue>
    </source>
</reference>
<dbReference type="PANTHER" id="PTHR38325:SF1">
    <property type="entry name" value="GENE, 17455-RELATED"/>
    <property type="match status" value="1"/>
</dbReference>
<dbReference type="PANTHER" id="PTHR38325">
    <property type="entry name" value="MCG55969"/>
    <property type="match status" value="1"/>
</dbReference>
<name>A0AA47M8J2_MERPO</name>
<feature type="compositionally biased region" description="Acidic residues" evidence="1">
    <location>
        <begin position="66"/>
        <end position="76"/>
    </location>
</feature>
<feature type="compositionally biased region" description="Basic and acidic residues" evidence="1">
    <location>
        <begin position="53"/>
        <end position="65"/>
    </location>
</feature>
<evidence type="ECO:0000256" key="2">
    <source>
        <dbReference type="SAM" id="Phobius"/>
    </source>
</evidence>
<sequence>MLPWSLLYASTSSTWELVLSRSSAWTPRETRPVCSSMRKSLAEEKEEEVGEAEGARGHQWGREKEEEVEEEEEEEGGCMWGVRLRSSSLTLCESSEGGECGVRGAKEHSQAYRDWERTRCCCCCFSRLSSKGPTVIMNTSYPGFNVSSPSLPPPTGQGSNLSSLTTTLSLSTPIFSDAHDPEVTIMVVLGLAVLLAGVAAFLALCRSSEQGRDSEGGVFCGPRDGLGASGRSGAVTSEPQLKVWKRLGSYRRSYNTSFRRPPPPRRTAPTSPRDGSGSARSPARQTLQPESCGEPHAALPCLFDYVTEI</sequence>
<evidence type="ECO:0000256" key="1">
    <source>
        <dbReference type="SAM" id="MobiDB-lite"/>
    </source>
</evidence>
<dbReference type="Proteomes" id="UP001174136">
    <property type="component" value="Unassembled WGS sequence"/>
</dbReference>
<proteinExistence type="predicted"/>
<keyword evidence="2" id="KW-1133">Transmembrane helix</keyword>
<feature type="region of interest" description="Disordered" evidence="1">
    <location>
        <begin position="36"/>
        <end position="77"/>
    </location>
</feature>